<dbReference type="Proteomes" id="UP001152622">
    <property type="component" value="Chromosome 3"/>
</dbReference>
<reference evidence="2" key="1">
    <citation type="journal article" date="2023" name="Science">
        <title>Genome structures resolve the early diversification of teleost fishes.</title>
        <authorList>
            <person name="Parey E."/>
            <person name="Louis A."/>
            <person name="Montfort J."/>
            <person name="Bouchez O."/>
            <person name="Roques C."/>
            <person name="Iampietro C."/>
            <person name="Lluch J."/>
            <person name="Castinel A."/>
            <person name="Donnadieu C."/>
            <person name="Desvignes T."/>
            <person name="Floi Bucao C."/>
            <person name="Jouanno E."/>
            <person name="Wen M."/>
            <person name="Mejri S."/>
            <person name="Dirks R."/>
            <person name="Jansen H."/>
            <person name="Henkel C."/>
            <person name="Chen W.J."/>
            <person name="Zahm M."/>
            <person name="Cabau C."/>
            <person name="Klopp C."/>
            <person name="Thompson A.W."/>
            <person name="Robinson-Rechavi M."/>
            <person name="Braasch I."/>
            <person name="Lecointre G."/>
            <person name="Bobe J."/>
            <person name="Postlethwait J.H."/>
            <person name="Berthelot C."/>
            <person name="Roest Crollius H."/>
            <person name="Guiguen Y."/>
        </authorList>
    </citation>
    <scope>NUCLEOTIDE SEQUENCE</scope>
    <source>
        <strain evidence="2">WJC10195</strain>
    </source>
</reference>
<comment type="caution">
    <text evidence="2">The sequence shown here is derived from an EMBL/GenBank/DDBJ whole genome shotgun (WGS) entry which is preliminary data.</text>
</comment>
<dbReference type="AlphaFoldDB" id="A0A9Q1FYY4"/>
<evidence type="ECO:0000256" key="1">
    <source>
        <dbReference type="SAM" id="MobiDB-lite"/>
    </source>
</evidence>
<accession>A0A9Q1FYY4</accession>
<feature type="region of interest" description="Disordered" evidence="1">
    <location>
        <begin position="1"/>
        <end position="21"/>
    </location>
</feature>
<gene>
    <name evidence="2" type="ORF">SKAU_G00103080</name>
</gene>
<proteinExistence type="predicted"/>
<keyword evidence="3" id="KW-1185">Reference proteome</keyword>
<protein>
    <submittedName>
        <fullName evidence="2">Uncharacterized protein</fullName>
    </submittedName>
</protein>
<sequence length="134" mass="14335">MTSDPSIVMRSPALRSLPQPPSPQTACRYICVSAPHAPVLPGASSGPPKFVLVNSQWWRSSERLVRPALSMLSAKLNITPASPASGLPLIACHSQGRVSQHCRGIEDVTRISGSKEKPPVPLLLDLINAVTIIR</sequence>
<evidence type="ECO:0000313" key="3">
    <source>
        <dbReference type="Proteomes" id="UP001152622"/>
    </source>
</evidence>
<name>A0A9Q1FYY4_SYNKA</name>
<organism evidence="2 3">
    <name type="scientific">Synaphobranchus kaupii</name>
    <name type="common">Kaup's arrowtooth eel</name>
    <dbReference type="NCBI Taxonomy" id="118154"/>
    <lineage>
        <taxon>Eukaryota</taxon>
        <taxon>Metazoa</taxon>
        <taxon>Chordata</taxon>
        <taxon>Craniata</taxon>
        <taxon>Vertebrata</taxon>
        <taxon>Euteleostomi</taxon>
        <taxon>Actinopterygii</taxon>
        <taxon>Neopterygii</taxon>
        <taxon>Teleostei</taxon>
        <taxon>Anguilliformes</taxon>
        <taxon>Synaphobranchidae</taxon>
        <taxon>Synaphobranchus</taxon>
    </lineage>
</organism>
<dbReference type="EMBL" id="JAINUF010000003">
    <property type="protein sequence ID" value="KAJ8370280.1"/>
    <property type="molecule type" value="Genomic_DNA"/>
</dbReference>
<evidence type="ECO:0000313" key="2">
    <source>
        <dbReference type="EMBL" id="KAJ8370280.1"/>
    </source>
</evidence>